<protein>
    <recommendedName>
        <fullName evidence="2">Novel toxin 15 domain-containing protein</fullName>
    </recommendedName>
</protein>
<dbReference type="AlphaFoldDB" id="S9P4R5"/>
<feature type="domain" description="Novel toxin 15" evidence="2">
    <location>
        <begin position="1"/>
        <end position="152"/>
    </location>
</feature>
<feature type="compositionally biased region" description="Basic and acidic residues" evidence="1">
    <location>
        <begin position="12"/>
        <end position="27"/>
    </location>
</feature>
<evidence type="ECO:0000259" key="2">
    <source>
        <dbReference type="Pfam" id="PF15604"/>
    </source>
</evidence>
<sequence>MRRQQDAINEMSVDKFESARKSYKDALKATGSGRNPDAQRAREVERAAFEEKIRDSLMESMKNDNKGLGYRELKNQASARAKDIMSTLDALHEPDMVTGGWSKSKPEGMGDASVNSAIGASWNQKDRLSTIDAQAKQASDAKQGHAKMNVKLEVCRGRRYCP</sequence>
<dbReference type="Pfam" id="PF15604">
    <property type="entry name" value="Ntox15"/>
    <property type="match status" value="1"/>
</dbReference>
<dbReference type="EMBL" id="ANAH02000026">
    <property type="protein sequence ID" value="EPX58166.1"/>
    <property type="molecule type" value="Genomic_DNA"/>
</dbReference>
<evidence type="ECO:0000256" key="1">
    <source>
        <dbReference type="SAM" id="MobiDB-lite"/>
    </source>
</evidence>
<dbReference type="eggNOG" id="COG3210">
    <property type="taxonomic scope" value="Bacteria"/>
</dbReference>
<evidence type="ECO:0000313" key="4">
    <source>
        <dbReference type="Proteomes" id="UP000011682"/>
    </source>
</evidence>
<name>S9P4R5_CYSF2</name>
<keyword evidence="4" id="KW-1185">Reference proteome</keyword>
<proteinExistence type="predicted"/>
<evidence type="ECO:0000313" key="3">
    <source>
        <dbReference type="EMBL" id="EPX58166.1"/>
    </source>
</evidence>
<dbReference type="OrthoDB" id="7030026at2"/>
<feature type="region of interest" description="Disordered" evidence="1">
    <location>
        <begin position="1"/>
        <end position="43"/>
    </location>
</feature>
<gene>
    <name evidence="3" type="ORF">D187_004203</name>
</gene>
<reference evidence="3" key="1">
    <citation type="submission" date="2013-05" db="EMBL/GenBank/DDBJ databases">
        <title>Genome assembly of Cystobacter fuscus DSM 2262.</title>
        <authorList>
            <person name="Sharma G."/>
            <person name="Khatri I."/>
            <person name="Kaur C."/>
            <person name="Mayilraj S."/>
            <person name="Subramanian S."/>
        </authorList>
    </citation>
    <scope>NUCLEOTIDE SEQUENCE [LARGE SCALE GENOMIC DNA]</scope>
    <source>
        <strain evidence="3">DSM 2262</strain>
    </source>
</reference>
<accession>S9P4R5</accession>
<organism evidence="3 4">
    <name type="scientific">Cystobacter fuscus (strain ATCC 25194 / DSM 2262 / NBRC 100088 / M29)</name>
    <dbReference type="NCBI Taxonomy" id="1242864"/>
    <lineage>
        <taxon>Bacteria</taxon>
        <taxon>Pseudomonadati</taxon>
        <taxon>Myxococcota</taxon>
        <taxon>Myxococcia</taxon>
        <taxon>Myxococcales</taxon>
        <taxon>Cystobacterineae</taxon>
        <taxon>Archangiaceae</taxon>
        <taxon>Cystobacter</taxon>
    </lineage>
</organism>
<dbReference type="InterPro" id="IPR028949">
    <property type="entry name" value="Ntox15"/>
</dbReference>
<comment type="caution">
    <text evidence="3">The sequence shown here is derived from an EMBL/GenBank/DDBJ whole genome shotgun (WGS) entry which is preliminary data.</text>
</comment>
<dbReference type="Proteomes" id="UP000011682">
    <property type="component" value="Unassembled WGS sequence"/>
</dbReference>